<organism evidence="2 3">
    <name type="scientific">Amedibacillus dolichus</name>
    <dbReference type="NCBI Taxonomy" id="31971"/>
    <lineage>
        <taxon>Bacteria</taxon>
        <taxon>Bacillati</taxon>
        <taxon>Bacillota</taxon>
        <taxon>Erysipelotrichia</taxon>
        <taxon>Erysipelotrichales</taxon>
        <taxon>Erysipelotrichaceae</taxon>
        <taxon>Amedibacillus</taxon>
    </lineage>
</organism>
<reference evidence="2 3" key="3">
    <citation type="submission" date="2023-06" db="EMBL/GenBank/DDBJ databases">
        <authorList>
            <person name="Zeman M."/>
            <person name="Kubasova T."/>
            <person name="Jahodarova E."/>
            <person name="Nykrynova M."/>
            <person name="Rychlik I."/>
        </authorList>
    </citation>
    <scope>NUCLEOTIDE SEQUENCE [LARGE SCALE GENOMIC DNA]</scope>
    <source>
        <strain evidence="2 3">ET39</strain>
    </source>
</reference>
<sequence>MMKKCVLLTMVWLCLLSGGAVARNKEGVAYEIHFDSDTIQTYPLQQQLQETYEQLMQGIQEESSYTVLTHNLSMFESEDVRVRMQQGTLQVWQGDGKGAVVKGKLAKWKACVAEVEPRSWFASLFS</sequence>
<protein>
    <submittedName>
        <fullName evidence="2">Uncharacterized protein</fullName>
    </submittedName>
</protein>
<evidence type="ECO:0000256" key="1">
    <source>
        <dbReference type="SAM" id="SignalP"/>
    </source>
</evidence>
<proteinExistence type="predicted"/>
<accession>A0ABT7UBR9</accession>
<gene>
    <name evidence="2" type="ORF">QUV96_05390</name>
</gene>
<evidence type="ECO:0000313" key="2">
    <source>
        <dbReference type="EMBL" id="MDM8157070.1"/>
    </source>
</evidence>
<feature type="signal peptide" evidence="1">
    <location>
        <begin position="1"/>
        <end position="22"/>
    </location>
</feature>
<reference evidence="3" key="2">
    <citation type="submission" date="2023-06" db="EMBL/GenBank/DDBJ databases">
        <title>Identification and characterization of horizontal gene transfer across gut microbiota members of farm animals based on homology search.</title>
        <authorList>
            <person name="Zeman M."/>
            <person name="Kubasova T."/>
            <person name="Jahodarova E."/>
            <person name="Nykrynova M."/>
            <person name="Rychlik I."/>
        </authorList>
    </citation>
    <scope>NUCLEOTIDE SEQUENCE [LARGE SCALE GENOMIC DNA]</scope>
    <source>
        <strain evidence="3">ET39</strain>
    </source>
</reference>
<reference evidence="2 3" key="1">
    <citation type="submission" date="2023-06" db="EMBL/GenBank/DDBJ databases">
        <title>Identification and characterization of horizontal gene transfer across gut microbiota members of farm animals based on homology search.</title>
        <authorList>
            <person name="Schwarzerova J."/>
            <person name="Nykrynova M."/>
            <person name="Jureckova K."/>
            <person name="Cejkova D."/>
            <person name="Rychlik I."/>
        </authorList>
    </citation>
    <scope>NUCLEOTIDE SEQUENCE [LARGE SCALE GENOMIC DNA]</scope>
    <source>
        <strain evidence="2 3">ET39</strain>
    </source>
</reference>
<name>A0ABT7UBR9_9FIRM</name>
<feature type="chain" id="PRO_5045918855" evidence="1">
    <location>
        <begin position="23"/>
        <end position="126"/>
    </location>
</feature>
<keyword evidence="1" id="KW-0732">Signal</keyword>
<dbReference type="Proteomes" id="UP001529340">
    <property type="component" value="Unassembled WGS sequence"/>
</dbReference>
<dbReference type="RefSeq" id="WP_289607533.1">
    <property type="nucleotide sequence ID" value="NZ_JAUDCG010000018.1"/>
</dbReference>
<dbReference type="EMBL" id="JAUDCG010000018">
    <property type="protein sequence ID" value="MDM8157070.1"/>
    <property type="molecule type" value="Genomic_DNA"/>
</dbReference>
<keyword evidence="3" id="KW-1185">Reference proteome</keyword>
<evidence type="ECO:0000313" key="3">
    <source>
        <dbReference type="Proteomes" id="UP001529340"/>
    </source>
</evidence>
<comment type="caution">
    <text evidence="2">The sequence shown here is derived from an EMBL/GenBank/DDBJ whole genome shotgun (WGS) entry which is preliminary data.</text>
</comment>